<organism evidence="2 3">
    <name type="scientific">Candidatus Kaiserbacteria bacterium RIFCSPHIGHO2_01_FULL_56_24</name>
    <dbReference type="NCBI Taxonomy" id="1798487"/>
    <lineage>
        <taxon>Bacteria</taxon>
        <taxon>Candidatus Kaiseribacteriota</taxon>
    </lineage>
</organism>
<gene>
    <name evidence="2" type="ORF">A2765_01880</name>
</gene>
<evidence type="ECO:0000313" key="3">
    <source>
        <dbReference type="Proteomes" id="UP000176377"/>
    </source>
</evidence>
<reference evidence="2 3" key="1">
    <citation type="journal article" date="2016" name="Nat. Commun.">
        <title>Thousands of microbial genomes shed light on interconnected biogeochemical processes in an aquifer system.</title>
        <authorList>
            <person name="Anantharaman K."/>
            <person name="Brown C.T."/>
            <person name="Hug L.A."/>
            <person name="Sharon I."/>
            <person name="Castelle C.J."/>
            <person name="Probst A.J."/>
            <person name="Thomas B.C."/>
            <person name="Singh A."/>
            <person name="Wilkins M.J."/>
            <person name="Karaoz U."/>
            <person name="Brodie E.L."/>
            <person name="Williams K.H."/>
            <person name="Hubbard S.S."/>
            <person name="Banfield J.F."/>
        </authorList>
    </citation>
    <scope>NUCLEOTIDE SEQUENCE [LARGE SCALE GENOMIC DNA]</scope>
</reference>
<dbReference type="Proteomes" id="UP000176377">
    <property type="component" value="Unassembled WGS sequence"/>
</dbReference>
<feature type="domain" description="VOC" evidence="1">
    <location>
        <begin position="5"/>
        <end position="135"/>
    </location>
</feature>
<dbReference type="InterPro" id="IPR029068">
    <property type="entry name" value="Glyas_Bleomycin-R_OHBP_Dase"/>
</dbReference>
<accession>A0A1F6DHP6</accession>
<dbReference type="SUPFAM" id="SSF54593">
    <property type="entry name" value="Glyoxalase/Bleomycin resistance protein/Dihydroxybiphenyl dioxygenase"/>
    <property type="match status" value="1"/>
</dbReference>
<dbReference type="CDD" id="cd07247">
    <property type="entry name" value="SgaA_N_like"/>
    <property type="match status" value="1"/>
</dbReference>
<evidence type="ECO:0000313" key="2">
    <source>
        <dbReference type="EMBL" id="OGG60837.1"/>
    </source>
</evidence>
<proteinExistence type="predicted"/>
<protein>
    <recommendedName>
        <fullName evidence="1">VOC domain-containing protein</fullName>
    </recommendedName>
</protein>
<dbReference type="PANTHER" id="PTHR33993:SF2">
    <property type="entry name" value="VOC DOMAIN-CONTAINING PROTEIN"/>
    <property type="match status" value="1"/>
</dbReference>
<dbReference type="Gene3D" id="3.10.180.10">
    <property type="entry name" value="2,3-Dihydroxybiphenyl 1,2-Dioxygenase, domain 1"/>
    <property type="match status" value="1"/>
</dbReference>
<sequence>MAHNRPVHFEIHAMDPERAGKFYGDVFGWTTKKYQFPGMDYWIVMTGPESKDPANIENPGINGGILKRHGTQEPVSGAAVNGYILTMTVADIDETIEKILTAGGAEALPKTAMPGVGLLAYYKDTEGNIFGVLQEEAKQ</sequence>
<dbReference type="EMBL" id="MFLA01000001">
    <property type="protein sequence ID" value="OGG60837.1"/>
    <property type="molecule type" value="Genomic_DNA"/>
</dbReference>
<dbReference type="InterPro" id="IPR053863">
    <property type="entry name" value="Glyoxy/Ble-like_N"/>
</dbReference>
<name>A0A1F6DHP6_9BACT</name>
<dbReference type="InterPro" id="IPR052164">
    <property type="entry name" value="Anthracycline_SecMetBiosynth"/>
</dbReference>
<evidence type="ECO:0000259" key="1">
    <source>
        <dbReference type="PROSITE" id="PS51819"/>
    </source>
</evidence>
<dbReference type="Pfam" id="PF22677">
    <property type="entry name" value="Ble-like_N"/>
    <property type="match status" value="1"/>
</dbReference>
<dbReference type="InterPro" id="IPR037523">
    <property type="entry name" value="VOC_core"/>
</dbReference>
<comment type="caution">
    <text evidence="2">The sequence shown here is derived from an EMBL/GenBank/DDBJ whole genome shotgun (WGS) entry which is preliminary data.</text>
</comment>
<dbReference type="PROSITE" id="PS51819">
    <property type="entry name" value="VOC"/>
    <property type="match status" value="1"/>
</dbReference>
<dbReference type="PANTHER" id="PTHR33993">
    <property type="entry name" value="GLYOXALASE-RELATED"/>
    <property type="match status" value="1"/>
</dbReference>
<dbReference type="AlphaFoldDB" id="A0A1F6DHP6"/>